<feature type="transmembrane region" description="Helical" evidence="5">
    <location>
        <begin position="184"/>
        <end position="204"/>
    </location>
</feature>
<evidence type="ECO:0000313" key="7">
    <source>
        <dbReference type="EMBL" id="HGQ59659.1"/>
    </source>
</evidence>
<accession>A0A7J3KGM7</accession>
<evidence type="ECO:0000256" key="4">
    <source>
        <dbReference type="ARBA" id="ARBA00023136"/>
    </source>
</evidence>
<feature type="transmembrane region" description="Helical" evidence="5">
    <location>
        <begin position="70"/>
        <end position="87"/>
    </location>
</feature>
<protein>
    <submittedName>
        <fullName evidence="7">Peptidase M50</fullName>
    </submittedName>
</protein>
<evidence type="ECO:0000256" key="5">
    <source>
        <dbReference type="SAM" id="Phobius"/>
    </source>
</evidence>
<sequence>MQDSSMTVFVLNGLTMFILVLTSFWVVLNVLYILFREKFVSKGFKLYYGLLLVYKKEGSSFKSIPVFGKLSYLLIALFAATLMYFYLTLVLNIISRLSGIGGFIKLVVPGVHVKGINLVYFIVSLIIAAIVHELSHAFTARTHNVKIKSIGFAVLPVLALAFVEVDDESFSKLSRKSKSSILSAGPVSNLLLGLLALIISSILIDPYGLVIVETVKGGFAEEIGIKPYDTILAINNQPINISILRSYMSTNEEINLTFSILRGGEVLVINAVKPGNISQLGVYMVSKPRDTMVKLMGLKTSLETLSFINWFHIVNVSLAFINALPLFISDGGRIVYEVLRNKKLATVINISTLILLLTSILSSTIPLS</sequence>
<dbReference type="GO" id="GO:0005737">
    <property type="term" value="C:cytoplasm"/>
    <property type="evidence" value="ECO:0007669"/>
    <property type="project" value="TreeGrafter"/>
</dbReference>
<keyword evidence="3 5" id="KW-1133">Transmembrane helix</keyword>
<evidence type="ECO:0000256" key="3">
    <source>
        <dbReference type="ARBA" id="ARBA00022989"/>
    </source>
</evidence>
<keyword evidence="4 5" id="KW-0472">Membrane</keyword>
<keyword evidence="2 5" id="KW-0812">Transmembrane</keyword>
<evidence type="ECO:0000259" key="6">
    <source>
        <dbReference type="Pfam" id="PF02163"/>
    </source>
</evidence>
<dbReference type="AlphaFoldDB" id="A0A7J3KGM7"/>
<evidence type="ECO:0000256" key="2">
    <source>
        <dbReference type="ARBA" id="ARBA00022692"/>
    </source>
</evidence>
<reference evidence="7" key="1">
    <citation type="journal article" date="2020" name="mSystems">
        <title>Genome- and Community-Level Interaction Insights into Carbon Utilization and Element Cycling Functions of Hydrothermarchaeota in Hydrothermal Sediment.</title>
        <authorList>
            <person name="Zhou Z."/>
            <person name="Liu Y."/>
            <person name="Xu W."/>
            <person name="Pan J."/>
            <person name="Luo Z.H."/>
            <person name="Li M."/>
        </authorList>
    </citation>
    <scope>NUCLEOTIDE SEQUENCE [LARGE SCALE GENOMIC DNA]</scope>
    <source>
        <strain evidence="7">SpSt-638</strain>
    </source>
</reference>
<feature type="transmembrane region" description="Helical" evidence="5">
    <location>
        <begin position="145"/>
        <end position="163"/>
    </location>
</feature>
<gene>
    <name evidence="7" type="ORF">ENU09_02965</name>
</gene>
<dbReference type="EMBL" id="DTBE01000076">
    <property type="protein sequence ID" value="HGQ59659.1"/>
    <property type="molecule type" value="Genomic_DNA"/>
</dbReference>
<proteinExistence type="predicted"/>
<dbReference type="PRINTS" id="PR01000">
    <property type="entry name" value="SREBPS2PTASE"/>
</dbReference>
<name>A0A7J3KGM7_STAMA</name>
<dbReference type="GO" id="GO:0012505">
    <property type="term" value="C:endomembrane system"/>
    <property type="evidence" value="ECO:0007669"/>
    <property type="project" value="UniProtKB-SubCell"/>
</dbReference>
<feature type="domain" description="Peptidase M50" evidence="6">
    <location>
        <begin position="120"/>
        <end position="343"/>
    </location>
</feature>
<dbReference type="GO" id="GO:0016020">
    <property type="term" value="C:membrane"/>
    <property type="evidence" value="ECO:0007669"/>
    <property type="project" value="InterPro"/>
</dbReference>
<dbReference type="Gene3D" id="2.30.42.10">
    <property type="match status" value="1"/>
</dbReference>
<dbReference type="InterPro" id="IPR001193">
    <property type="entry name" value="MBTPS2"/>
</dbReference>
<dbReference type="SUPFAM" id="SSF50156">
    <property type="entry name" value="PDZ domain-like"/>
    <property type="match status" value="1"/>
</dbReference>
<feature type="transmembrane region" description="Helical" evidence="5">
    <location>
        <begin position="118"/>
        <end position="139"/>
    </location>
</feature>
<comment type="subcellular location">
    <subcellularLocation>
        <location evidence="1">Endomembrane system</location>
        <topology evidence="1">Multi-pass membrane protein</topology>
    </subcellularLocation>
</comment>
<feature type="transmembrane region" description="Helical" evidence="5">
    <location>
        <begin position="344"/>
        <end position="365"/>
    </location>
</feature>
<organism evidence="7">
    <name type="scientific">Staphylothermus marinus</name>
    <dbReference type="NCBI Taxonomy" id="2280"/>
    <lineage>
        <taxon>Archaea</taxon>
        <taxon>Thermoproteota</taxon>
        <taxon>Thermoprotei</taxon>
        <taxon>Desulfurococcales</taxon>
        <taxon>Desulfurococcaceae</taxon>
        <taxon>Staphylothermus</taxon>
    </lineage>
</organism>
<dbReference type="Pfam" id="PF02163">
    <property type="entry name" value="Peptidase_M50"/>
    <property type="match status" value="1"/>
</dbReference>
<dbReference type="PANTHER" id="PTHR13325:SF3">
    <property type="entry name" value="MEMBRANE-BOUND TRANSCRIPTION FACTOR SITE-2 PROTEASE"/>
    <property type="match status" value="1"/>
</dbReference>
<feature type="transmembrane region" description="Helical" evidence="5">
    <location>
        <begin position="307"/>
        <end position="328"/>
    </location>
</feature>
<dbReference type="InterPro" id="IPR008915">
    <property type="entry name" value="Peptidase_M50"/>
</dbReference>
<dbReference type="GO" id="GO:0004222">
    <property type="term" value="F:metalloendopeptidase activity"/>
    <property type="evidence" value="ECO:0007669"/>
    <property type="project" value="InterPro"/>
</dbReference>
<feature type="transmembrane region" description="Helical" evidence="5">
    <location>
        <begin position="6"/>
        <end position="35"/>
    </location>
</feature>
<dbReference type="GO" id="GO:0031293">
    <property type="term" value="P:membrane protein intracellular domain proteolysis"/>
    <property type="evidence" value="ECO:0007669"/>
    <property type="project" value="TreeGrafter"/>
</dbReference>
<dbReference type="InterPro" id="IPR036034">
    <property type="entry name" value="PDZ_sf"/>
</dbReference>
<dbReference type="PANTHER" id="PTHR13325">
    <property type="entry name" value="PROTEASE M50 MEMBRANE-BOUND TRANSCRIPTION FACTOR SITE 2 PROTEASE"/>
    <property type="match status" value="1"/>
</dbReference>
<evidence type="ECO:0000256" key="1">
    <source>
        <dbReference type="ARBA" id="ARBA00004127"/>
    </source>
</evidence>
<comment type="caution">
    <text evidence="7">The sequence shown here is derived from an EMBL/GenBank/DDBJ whole genome shotgun (WGS) entry which is preliminary data.</text>
</comment>